<organism evidence="2 3">
    <name type="scientific">Horticoccus luteus</name>
    <dbReference type="NCBI Taxonomy" id="2862869"/>
    <lineage>
        <taxon>Bacteria</taxon>
        <taxon>Pseudomonadati</taxon>
        <taxon>Verrucomicrobiota</taxon>
        <taxon>Opitutia</taxon>
        <taxon>Opitutales</taxon>
        <taxon>Opitutaceae</taxon>
        <taxon>Horticoccus</taxon>
    </lineage>
</organism>
<reference evidence="2" key="1">
    <citation type="submission" date="2021-08" db="EMBL/GenBank/DDBJ databases">
        <title>Genome of a novel bacterium of the phylum Verrucomicrobia, Oleiharenicola sp. KSB-15.</title>
        <authorList>
            <person name="Chung J.-H."/>
            <person name="Ahn J.-H."/>
            <person name="Yoon Y."/>
            <person name="Kim D.-Y."/>
            <person name="An S.-H."/>
            <person name="Park I."/>
            <person name="Yeon J."/>
        </authorList>
    </citation>
    <scope>NUCLEOTIDE SEQUENCE</scope>
    <source>
        <strain evidence="2">KSB-15</strain>
    </source>
</reference>
<dbReference type="KEGG" id="ole:K0B96_16370"/>
<evidence type="ECO:0000259" key="1">
    <source>
        <dbReference type="Pfam" id="PF01182"/>
    </source>
</evidence>
<dbReference type="Gene3D" id="3.40.50.1360">
    <property type="match status" value="1"/>
</dbReference>
<accession>A0A8F9TWI7</accession>
<dbReference type="CDD" id="cd01399">
    <property type="entry name" value="GlcN6P_deaminase"/>
    <property type="match status" value="1"/>
</dbReference>
<dbReference type="Pfam" id="PF01182">
    <property type="entry name" value="Glucosamine_iso"/>
    <property type="match status" value="1"/>
</dbReference>
<dbReference type="RefSeq" id="WP_220161961.1">
    <property type="nucleotide sequence ID" value="NZ_CP080507.1"/>
</dbReference>
<dbReference type="InterPro" id="IPR037171">
    <property type="entry name" value="NagB/RpiA_transferase-like"/>
</dbReference>
<proteinExistence type="predicted"/>
<dbReference type="AlphaFoldDB" id="A0A8F9TWI7"/>
<dbReference type="GO" id="GO:0019262">
    <property type="term" value="P:N-acetylneuraminate catabolic process"/>
    <property type="evidence" value="ECO:0007669"/>
    <property type="project" value="TreeGrafter"/>
</dbReference>
<name>A0A8F9TWI7_9BACT</name>
<dbReference type="GO" id="GO:0006046">
    <property type="term" value="P:N-acetylglucosamine catabolic process"/>
    <property type="evidence" value="ECO:0007669"/>
    <property type="project" value="TreeGrafter"/>
</dbReference>
<dbReference type="PANTHER" id="PTHR11280:SF6">
    <property type="entry name" value="GLUCOSAMINE-6-PHOSPHATE ISOMERASE NAGB"/>
    <property type="match status" value="1"/>
</dbReference>
<dbReference type="GO" id="GO:0005737">
    <property type="term" value="C:cytoplasm"/>
    <property type="evidence" value="ECO:0007669"/>
    <property type="project" value="TreeGrafter"/>
</dbReference>
<protein>
    <submittedName>
        <fullName evidence="2">Glucosamine-6-phosphate deaminase</fullName>
    </submittedName>
</protein>
<dbReference type="GO" id="GO:0006043">
    <property type="term" value="P:glucosamine catabolic process"/>
    <property type="evidence" value="ECO:0007669"/>
    <property type="project" value="TreeGrafter"/>
</dbReference>
<dbReference type="PANTHER" id="PTHR11280">
    <property type="entry name" value="GLUCOSAMINE-6-PHOSPHATE ISOMERASE"/>
    <property type="match status" value="1"/>
</dbReference>
<dbReference type="GO" id="GO:0004342">
    <property type="term" value="F:glucosamine-6-phosphate deaminase activity"/>
    <property type="evidence" value="ECO:0007669"/>
    <property type="project" value="InterPro"/>
</dbReference>
<gene>
    <name evidence="2" type="ORF">K0B96_16370</name>
</gene>
<evidence type="ECO:0000313" key="3">
    <source>
        <dbReference type="Proteomes" id="UP000825051"/>
    </source>
</evidence>
<dbReference type="InterPro" id="IPR004547">
    <property type="entry name" value="Glucosamine6P_isomerase"/>
</dbReference>
<dbReference type="InterPro" id="IPR006148">
    <property type="entry name" value="Glc/Gal-6P_isomerase"/>
</dbReference>
<dbReference type="GO" id="GO:0005975">
    <property type="term" value="P:carbohydrate metabolic process"/>
    <property type="evidence" value="ECO:0007669"/>
    <property type="project" value="InterPro"/>
</dbReference>
<sequence>MKLRFFEDKATMGVAAASEAATLIRNAIAARGHARILAATGESQLAFVNALLRETGIAWDKVEMFHLDEYVGLSLDHPASFRRYLLERIIRKTGIQHYHLLDGETDPEKICREVGALLAAAPIDVAFAGIGENGHLAFNDPPADFVTEQPYHVVKLDEACRRQQVGEGWFKTLADVPERAISISVRQLLKANAIVVFVPDARKAPAVQRCLEGPVSPLAPASILRTHPAATLYLEPASASLLQRRPVTGDEFPP</sequence>
<keyword evidence="3" id="KW-1185">Reference proteome</keyword>
<dbReference type="GO" id="GO:0042802">
    <property type="term" value="F:identical protein binding"/>
    <property type="evidence" value="ECO:0007669"/>
    <property type="project" value="TreeGrafter"/>
</dbReference>
<feature type="domain" description="Glucosamine/galactosamine-6-phosphate isomerase" evidence="1">
    <location>
        <begin position="8"/>
        <end position="226"/>
    </location>
</feature>
<dbReference type="EMBL" id="CP080507">
    <property type="protein sequence ID" value="QYM78857.1"/>
    <property type="molecule type" value="Genomic_DNA"/>
</dbReference>
<dbReference type="SUPFAM" id="SSF100950">
    <property type="entry name" value="NagB/RpiA/CoA transferase-like"/>
    <property type="match status" value="1"/>
</dbReference>
<dbReference type="Proteomes" id="UP000825051">
    <property type="component" value="Chromosome"/>
</dbReference>
<evidence type="ECO:0000313" key="2">
    <source>
        <dbReference type="EMBL" id="QYM78857.1"/>
    </source>
</evidence>